<organism evidence="1 2">
    <name type="scientific">Trichinella pseudospiralis</name>
    <name type="common">Parasitic roundworm</name>
    <dbReference type="NCBI Taxonomy" id="6337"/>
    <lineage>
        <taxon>Eukaryota</taxon>
        <taxon>Metazoa</taxon>
        <taxon>Ecdysozoa</taxon>
        <taxon>Nematoda</taxon>
        <taxon>Enoplea</taxon>
        <taxon>Dorylaimia</taxon>
        <taxon>Trichinellida</taxon>
        <taxon>Trichinellidae</taxon>
        <taxon>Trichinella</taxon>
    </lineage>
</organism>
<evidence type="ECO:0000313" key="1">
    <source>
        <dbReference type="EMBL" id="KRY85839.1"/>
    </source>
</evidence>
<comment type="caution">
    <text evidence="1">The sequence shown here is derived from an EMBL/GenBank/DDBJ whole genome shotgun (WGS) entry which is preliminary data.</text>
</comment>
<proteinExistence type="predicted"/>
<sequence>MVVHRRVIIIRDYETQLSNNHQDDSFNPSAATAWQSLKFTSFIDLQTSNLCAFLTN</sequence>
<accession>A0A0V1FJG1</accession>
<gene>
    <name evidence="1" type="ORF">T4D_7434</name>
</gene>
<name>A0A0V1FJG1_TRIPS</name>
<dbReference type="OrthoDB" id="10296325at2759"/>
<evidence type="ECO:0000313" key="2">
    <source>
        <dbReference type="Proteomes" id="UP000054995"/>
    </source>
</evidence>
<keyword evidence="2" id="KW-1185">Reference proteome</keyword>
<dbReference type="EMBL" id="JYDT01000082">
    <property type="protein sequence ID" value="KRY85839.1"/>
    <property type="molecule type" value="Genomic_DNA"/>
</dbReference>
<dbReference type="AlphaFoldDB" id="A0A0V1FJG1"/>
<protein>
    <submittedName>
        <fullName evidence="1">Uncharacterized protein</fullName>
    </submittedName>
</protein>
<reference evidence="1 2" key="1">
    <citation type="submission" date="2015-01" db="EMBL/GenBank/DDBJ databases">
        <title>Evolution of Trichinella species and genotypes.</title>
        <authorList>
            <person name="Korhonen P.K."/>
            <person name="Edoardo P."/>
            <person name="Giuseppe L.R."/>
            <person name="Gasser R.B."/>
        </authorList>
    </citation>
    <scope>NUCLEOTIDE SEQUENCE [LARGE SCALE GENOMIC DNA]</scope>
    <source>
        <strain evidence="1">ISS470</strain>
    </source>
</reference>
<dbReference type="Proteomes" id="UP000054995">
    <property type="component" value="Unassembled WGS sequence"/>
</dbReference>